<evidence type="ECO:0000313" key="2">
    <source>
        <dbReference type="Proteomes" id="UP000249661"/>
    </source>
</evidence>
<evidence type="ECO:0000313" key="1">
    <source>
        <dbReference type="EMBL" id="RAH69181.1"/>
    </source>
</evidence>
<sequence length="493" mass="56329">MVSYWQLARAHSMSNSTNPIEPVLEAEDPSQSAQQQQTSDPTPRVSASTRASTGQQSHLPGLQDGQSSAMQTTYLFVDKNLSPRARRSHVMRQHNQKRYLRRMSTQPHNHNNSTSPPVPTPTSPHADDTWSPPSPATILDSSRKDPFDSLPAVTSVADQELADAWVSKLSYWSGQNQYIKLQIYKAAIAHPVCFQAIILAYCARWRARLYGLESSPESELHLTRASTMIQKARNEKNDDSLAMALAGMSLHENRFGDNESAAMEYEDQALRLLRMRPWQDSMGVAEVFLHYVQYLKMPREFSLGHEDRVMLVHFLRGAKELKLKHSTAAYLASVPQRRTAFQMASPLFCSLCPGPWPSTVPQDLHKYVMNLNIPSHEVSRTACLIHITSALWDYQYEPDKTRQFLAHLNELVAQYKLDRNPACETFIWLLLEERCIPRLRDSERAWRMGELLKMIKKLPPDLRVEYGNILFSFLMLESPTLEVGEFERRVHAL</sequence>
<name>A0ACD1H6B1_9EURO</name>
<dbReference type="EMBL" id="KZ824962">
    <property type="protein sequence ID" value="RAH69181.1"/>
    <property type="molecule type" value="Genomic_DNA"/>
</dbReference>
<organism evidence="1 2">
    <name type="scientific">Aspergillus aculeatinus CBS 121060</name>
    <dbReference type="NCBI Taxonomy" id="1448322"/>
    <lineage>
        <taxon>Eukaryota</taxon>
        <taxon>Fungi</taxon>
        <taxon>Dikarya</taxon>
        <taxon>Ascomycota</taxon>
        <taxon>Pezizomycotina</taxon>
        <taxon>Eurotiomycetes</taxon>
        <taxon>Eurotiomycetidae</taxon>
        <taxon>Eurotiales</taxon>
        <taxon>Aspergillaceae</taxon>
        <taxon>Aspergillus</taxon>
        <taxon>Aspergillus subgen. Circumdati</taxon>
    </lineage>
</organism>
<reference evidence="1" key="1">
    <citation type="submission" date="2018-02" db="EMBL/GenBank/DDBJ databases">
        <title>The genomes of Aspergillus section Nigri reveals drivers in fungal speciation.</title>
        <authorList>
            <consortium name="DOE Joint Genome Institute"/>
            <person name="Vesth T.C."/>
            <person name="Nybo J."/>
            <person name="Theobald S."/>
            <person name="Brandl J."/>
            <person name="Frisvad J.C."/>
            <person name="Nielsen K.F."/>
            <person name="Lyhne E.K."/>
            <person name="Kogle M.E."/>
            <person name="Kuo A."/>
            <person name="Riley R."/>
            <person name="Clum A."/>
            <person name="Nolan M."/>
            <person name="Lipzen A."/>
            <person name="Salamov A."/>
            <person name="Henrissat B."/>
            <person name="Wiebenga A."/>
            <person name="De vries R.P."/>
            <person name="Grigoriev I.V."/>
            <person name="Mortensen U.H."/>
            <person name="Andersen M.R."/>
            <person name="Baker S.E."/>
        </authorList>
    </citation>
    <scope>NUCLEOTIDE SEQUENCE</scope>
    <source>
        <strain evidence="1">CBS 121060</strain>
    </source>
</reference>
<keyword evidence="2" id="KW-1185">Reference proteome</keyword>
<dbReference type="Proteomes" id="UP000249661">
    <property type="component" value="Unassembled WGS sequence"/>
</dbReference>
<accession>A0ACD1H6B1</accession>
<gene>
    <name evidence="1" type="ORF">BO66DRAFT_392677</name>
</gene>
<protein>
    <submittedName>
        <fullName evidence="1">Uncharacterized protein</fullName>
    </submittedName>
</protein>
<proteinExistence type="predicted"/>